<keyword evidence="1" id="KW-0812">Transmembrane</keyword>
<dbReference type="EMBL" id="FTOA01000004">
    <property type="protein sequence ID" value="SIS89590.1"/>
    <property type="molecule type" value="Genomic_DNA"/>
</dbReference>
<dbReference type="OrthoDB" id="9815212at2"/>
<accession>A0A1N7MU33</accession>
<dbReference type="RefSeq" id="WP_076400779.1">
    <property type="nucleotide sequence ID" value="NZ_FTOA01000004.1"/>
</dbReference>
<dbReference type="AlphaFoldDB" id="A0A1N7MU33"/>
<keyword evidence="1" id="KW-0472">Membrane</keyword>
<gene>
    <name evidence="2" type="ORF">SAMN05421779_104354</name>
</gene>
<keyword evidence="1" id="KW-1133">Transmembrane helix</keyword>
<evidence type="ECO:0008006" key="4">
    <source>
        <dbReference type="Google" id="ProtNLM"/>
    </source>
</evidence>
<sequence>MGDHPPLKPRNRFRTGLAVLVGLVSGGLFLTLTSQQTPAASTTPPPSQIKPLVADLSKHIVAITTGFSGTDVLMFGATDGPGDVVLVVRGPSETQVVRRQDKLAGVIWANAASMTFDDVPNFFQVTSTRPVEEILSPAARLRHRIMPDSLDLVPRTAITTSDAEQEQFRTALLRLKERQGLYSYQPQAISQLANRLFRADLFFPSNVPTGAYTAEVYLVRDGDIVSAEITPLVISKVGFSAEVFLFAYKHSALYGLAAIVVAVAAGWVAGVAFRKS</sequence>
<evidence type="ECO:0000313" key="2">
    <source>
        <dbReference type="EMBL" id="SIS89590.1"/>
    </source>
</evidence>
<feature type="transmembrane region" description="Helical" evidence="1">
    <location>
        <begin position="252"/>
        <end position="273"/>
    </location>
</feature>
<keyword evidence="3" id="KW-1185">Reference proteome</keyword>
<dbReference type="STRING" id="80876.SAMN05421779_104354"/>
<dbReference type="Proteomes" id="UP000185678">
    <property type="component" value="Unassembled WGS sequence"/>
</dbReference>
<name>A0A1N7MU33_9PROT</name>
<organism evidence="2 3">
    <name type="scientific">Insolitispirillum peregrinum</name>
    <dbReference type="NCBI Taxonomy" id="80876"/>
    <lineage>
        <taxon>Bacteria</taxon>
        <taxon>Pseudomonadati</taxon>
        <taxon>Pseudomonadota</taxon>
        <taxon>Alphaproteobacteria</taxon>
        <taxon>Rhodospirillales</taxon>
        <taxon>Novispirillaceae</taxon>
        <taxon>Insolitispirillum</taxon>
    </lineage>
</organism>
<evidence type="ECO:0000256" key="1">
    <source>
        <dbReference type="SAM" id="Phobius"/>
    </source>
</evidence>
<dbReference type="Pfam" id="PF09608">
    <property type="entry name" value="Alph_Pro_TM"/>
    <property type="match status" value="1"/>
</dbReference>
<evidence type="ECO:0000313" key="3">
    <source>
        <dbReference type="Proteomes" id="UP000185678"/>
    </source>
</evidence>
<proteinExistence type="predicted"/>
<dbReference type="InterPro" id="IPR019088">
    <property type="entry name" value="CHP02186-rel_TM"/>
</dbReference>
<protein>
    <recommendedName>
        <fullName evidence="4">Transmembrane protein (Alph_Pro_TM)</fullName>
    </recommendedName>
</protein>
<reference evidence="2 3" key="1">
    <citation type="submission" date="2017-01" db="EMBL/GenBank/DDBJ databases">
        <authorList>
            <person name="Mah S.A."/>
            <person name="Swanson W.J."/>
            <person name="Moy G.W."/>
            <person name="Vacquier V.D."/>
        </authorList>
    </citation>
    <scope>NUCLEOTIDE SEQUENCE [LARGE SCALE GENOMIC DNA]</scope>
    <source>
        <strain evidence="2 3">DSM 11589</strain>
    </source>
</reference>